<dbReference type="GO" id="GO:0005840">
    <property type="term" value="C:ribosome"/>
    <property type="evidence" value="ECO:0007669"/>
    <property type="project" value="UniProtKB-KW"/>
</dbReference>
<evidence type="ECO:0000256" key="2">
    <source>
        <dbReference type="ARBA" id="ARBA00023242"/>
    </source>
</evidence>
<comment type="caution">
    <text evidence="4">The sequence shown here is derived from an EMBL/GenBank/DDBJ whole genome shotgun (WGS) entry which is preliminary data.</text>
</comment>
<dbReference type="GO" id="GO:0003723">
    <property type="term" value="F:RNA binding"/>
    <property type="evidence" value="ECO:0007669"/>
    <property type="project" value="TreeGrafter"/>
</dbReference>
<evidence type="ECO:0000256" key="1">
    <source>
        <dbReference type="ARBA" id="ARBA00004604"/>
    </source>
</evidence>
<feature type="domain" description="Fcf2 pre-rRNA processing C-terminal" evidence="3">
    <location>
        <begin position="84"/>
        <end position="167"/>
    </location>
</feature>
<comment type="subcellular location">
    <subcellularLocation>
        <location evidence="1">Nucleus</location>
        <location evidence="1">Nucleolus</location>
    </subcellularLocation>
</comment>
<dbReference type="VEuPathDB" id="GiardiaDB:QR46_3160"/>
<evidence type="ECO:0000259" key="3">
    <source>
        <dbReference type="Pfam" id="PF08698"/>
    </source>
</evidence>
<gene>
    <name evidence="4" type="ORF">QR46_3160</name>
</gene>
<sequence length="205" mass="23777">MLTFKMEMYGLAPVLDRILNPDVGETCKLSIAAQEAMEKAIMPAMRDPNSKVDLGKFTWREPGDIPKSMKIHDVRAEKKRELESLRRWHEIPEQDLTPEQLREMRALDMRGVLQPEEDIASIEWDPNKLPRNVHFGRVIEGPGEFYSARIPKKQRTSSIVDDLFRKNPEAIQRLAAAKGVIDTRVRRTSFKRNRRIGMPMRISKE</sequence>
<organism evidence="4 5">
    <name type="scientific">Giardia duodenalis assemblage B</name>
    <dbReference type="NCBI Taxonomy" id="1394984"/>
    <lineage>
        <taxon>Eukaryota</taxon>
        <taxon>Metamonada</taxon>
        <taxon>Diplomonadida</taxon>
        <taxon>Hexamitidae</taxon>
        <taxon>Giardiinae</taxon>
        <taxon>Giardia</taxon>
    </lineage>
</organism>
<dbReference type="InterPro" id="IPR039883">
    <property type="entry name" value="Fcf2/DNTTIP2"/>
</dbReference>
<proteinExistence type="predicted"/>
<keyword evidence="2" id="KW-0539">Nucleus</keyword>
<dbReference type="OrthoDB" id="427886at2759"/>
<dbReference type="PANTHER" id="PTHR21686:SF12">
    <property type="entry name" value="DEOXYNUCLEOTIDYLTRANSFERASE TERMINAL-INTERACTING PROTEIN 2"/>
    <property type="match status" value="1"/>
</dbReference>
<reference evidence="4 5" key="1">
    <citation type="journal article" date="2015" name="Mol. Biochem. Parasitol.">
        <title>Identification of polymorphic genes for use in assemblage B genotyping assays through comparative genomics of multiple assemblage B Giardia duodenalis isolates.</title>
        <authorList>
            <person name="Wielinga C."/>
            <person name="Thompson R.C."/>
            <person name="Monis P."/>
            <person name="Ryan U."/>
        </authorList>
    </citation>
    <scope>NUCLEOTIDE SEQUENCE [LARGE SCALE GENOMIC DNA]</scope>
    <source>
        <strain evidence="4 5">BAH15c1</strain>
    </source>
</reference>
<evidence type="ECO:0000313" key="4">
    <source>
        <dbReference type="EMBL" id="KWX12847.1"/>
    </source>
</evidence>
<dbReference type="AlphaFoldDB" id="A0A132NS44"/>
<protein>
    <submittedName>
        <fullName evidence="4">Ribosomal protein S2</fullName>
    </submittedName>
</protein>
<dbReference type="Proteomes" id="UP000070089">
    <property type="component" value="Unassembled WGS sequence"/>
</dbReference>
<dbReference type="InterPro" id="IPR014810">
    <property type="entry name" value="Fcf2_C"/>
</dbReference>
<dbReference type="EMBL" id="JXTI01000096">
    <property type="protein sequence ID" value="KWX12847.1"/>
    <property type="molecule type" value="Genomic_DNA"/>
</dbReference>
<keyword evidence="4" id="KW-0689">Ribosomal protein</keyword>
<dbReference type="Pfam" id="PF08698">
    <property type="entry name" value="Fcf2"/>
    <property type="match status" value="1"/>
</dbReference>
<name>A0A132NS44_GIAIN</name>
<dbReference type="GO" id="GO:0005730">
    <property type="term" value="C:nucleolus"/>
    <property type="evidence" value="ECO:0007669"/>
    <property type="project" value="UniProtKB-SubCell"/>
</dbReference>
<dbReference type="PANTHER" id="PTHR21686">
    <property type="entry name" value="DEOXYNUCLEOTIDYLTRANSFERASE TERMINAL-INTERACTING PROTEIN 2"/>
    <property type="match status" value="1"/>
</dbReference>
<keyword evidence="4" id="KW-0687">Ribonucleoprotein</keyword>
<dbReference type="GO" id="GO:0006396">
    <property type="term" value="P:RNA processing"/>
    <property type="evidence" value="ECO:0007669"/>
    <property type="project" value="TreeGrafter"/>
</dbReference>
<evidence type="ECO:0000313" key="5">
    <source>
        <dbReference type="Proteomes" id="UP000070089"/>
    </source>
</evidence>
<accession>A0A132NS44</accession>